<sequence length="747" mass="78587">MNAHLDEIYLDANATTPVLPQAIEAASRVMREGFGNPSSTHGTGLRANALLQDVRDRATRVLGAEHGRVLFTSGATEAIQTAVLSALCDLRERGEHAGRLLLYGATEHKAVPASLAHWNSVLGLGCRIEAIPVDANGRHDLAFLRTHAPHASLVCTMAANNETGVISDLRGIEDALAACAVKPLWLVDGVQALGKLALNLAHTRIDYAAFSGHKLYAPKGIGLLYLRNGAPYTPLLAGGGQESGLRSGTENMSGIAALGAVLEALEQRDAFREHAALHAFREQLIAALRDALPELAFNTPLDLAVPTTLNFSVPGFTAKELLDLFDAAGVRVGTGSACNSSKASPSHVLLAMGIPAARAASAIRLSFGPAATLHDIAAACERIRACGAALRRSCRLPSANADTAPQHGLTQLVADQACTWLLADAASRSCVIIDPVPQLSARLEAYVRCQNHRVLAILDTRAHAPHESARAALAATLADCMAAGNVDAFGWPAGHRTVTLADGERAEALTLGGIVLARTTLPGHAADSLAYLAGTPDADERLPADAVRYAFTGDAILHGAPERAGAVHAALHKLTATIGDDSLLCPAHDVHNRFVTTLAAERDAHSPHARTPQSGDTLITDKTDAGSEQSNEPIHDAPPDRRSSINIAPDALRGFLREQPDALLVDVREACEHSFSDLPVVDTRILNIPLSRFAEGVGQWLGGSEQRPLVFFCRSGNRGMAAATSLRRLGYAKAWNLAGGVALKATA</sequence>
<dbReference type="GO" id="GO:0051536">
    <property type="term" value="F:iron-sulfur cluster binding"/>
    <property type="evidence" value="ECO:0007669"/>
    <property type="project" value="UniProtKB-KW"/>
</dbReference>
<comment type="similarity">
    <text evidence="2">Belongs to the class-V pyridoxal-phosphate-dependent aminotransferase family. NifS/IscS subfamily.</text>
</comment>
<protein>
    <recommendedName>
        <fullName evidence="3">cysteine desulfurase</fullName>
        <ecNumber evidence="3">2.8.1.7</ecNumber>
    </recommendedName>
</protein>
<dbReference type="Proteomes" id="UP000285190">
    <property type="component" value="Unassembled WGS sequence"/>
</dbReference>
<evidence type="ECO:0000259" key="11">
    <source>
        <dbReference type="PROSITE" id="PS50206"/>
    </source>
</evidence>
<dbReference type="InterPro" id="IPR015424">
    <property type="entry name" value="PyrdxlP-dep_Trfase"/>
</dbReference>
<feature type="compositionally biased region" description="Basic and acidic residues" evidence="10">
    <location>
        <begin position="633"/>
        <end position="643"/>
    </location>
</feature>
<dbReference type="PROSITE" id="PS50206">
    <property type="entry name" value="RHODANESE_3"/>
    <property type="match status" value="1"/>
</dbReference>
<dbReference type="EMBL" id="QYUN01000003">
    <property type="protein sequence ID" value="RJF96830.1"/>
    <property type="molecule type" value="Genomic_DNA"/>
</dbReference>
<dbReference type="Pfam" id="PF00266">
    <property type="entry name" value="Aminotran_5"/>
    <property type="match status" value="1"/>
</dbReference>
<feature type="domain" description="Rhodanese" evidence="11">
    <location>
        <begin position="658"/>
        <end position="747"/>
    </location>
</feature>
<dbReference type="Gene3D" id="3.60.15.10">
    <property type="entry name" value="Ribonuclease Z/Hydroxyacylglutathione hydrolase-like"/>
    <property type="match status" value="1"/>
</dbReference>
<evidence type="ECO:0000256" key="1">
    <source>
        <dbReference type="ARBA" id="ARBA00001933"/>
    </source>
</evidence>
<dbReference type="SUPFAM" id="SSF53383">
    <property type="entry name" value="PLP-dependent transferases"/>
    <property type="match status" value="1"/>
</dbReference>
<evidence type="ECO:0000256" key="10">
    <source>
        <dbReference type="SAM" id="MobiDB-lite"/>
    </source>
</evidence>
<keyword evidence="6" id="KW-0408">Iron</keyword>
<dbReference type="SUPFAM" id="SSF52821">
    <property type="entry name" value="Rhodanese/Cell cycle control phosphatase"/>
    <property type="match status" value="1"/>
</dbReference>
<organism evidence="12 13">
    <name type="scientific">Noviherbaspirillum cavernae</name>
    <dbReference type="NCBI Taxonomy" id="2320862"/>
    <lineage>
        <taxon>Bacteria</taxon>
        <taxon>Pseudomonadati</taxon>
        <taxon>Pseudomonadota</taxon>
        <taxon>Betaproteobacteria</taxon>
        <taxon>Burkholderiales</taxon>
        <taxon>Oxalobacteraceae</taxon>
        <taxon>Noviherbaspirillum</taxon>
    </lineage>
</organism>
<keyword evidence="12" id="KW-0032">Aminotransferase</keyword>
<dbReference type="InterPro" id="IPR036866">
    <property type="entry name" value="RibonucZ/Hydroxyglut_hydro"/>
</dbReference>
<dbReference type="EC" id="2.8.1.7" evidence="3"/>
<dbReference type="SMART" id="SM00450">
    <property type="entry name" value="RHOD"/>
    <property type="match status" value="1"/>
</dbReference>
<keyword evidence="5" id="KW-0663">Pyridoxal phosphate</keyword>
<dbReference type="Gene3D" id="1.10.260.50">
    <property type="match status" value="1"/>
</dbReference>
<keyword evidence="7" id="KW-0411">Iron-sulfur</keyword>
<keyword evidence="4" id="KW-0479">Metal-binding</keyword>
<accession>A0A418WVW1</accession>
<dbReference type="PANTHER" id="PTHR11601">
    <property type="entry name" value="CYSTEINE DESULFURYLASE FAMILY MEMBER"/>
    <property type="match status" value="1"/>
</dbReference>
<dbReference type="InterPro" id="IPR015422">
    <property type="entry name" value="PyrdxlP-dep_Trfase_small"/>
</dbReference>
<keyword evidence="12" id="KW-0808">Transferase</keyword>
<dbReference type="AlphaFoldDB" id="A0A418WVW1"/>
<name>A0A418WVW1_9BURK</name>
<dbReference type="InterPro" id="IPR036873">
    <property type="entry name" value="Rhodanese-like_dom_sf"/>
</dbReference>
<gene>
    <name evidence="12" type="ORF">D3870_20830</name>
</gene>
<dbReference type="InterPro" id="IPR001763">
    <property type="entry name" value="Rhodanese-like_dom"/>
</dbReference>
<dbReference type="GO" id="GO:0031071">
    <property type="term" value="F:cysteine desulfurase activity"/>
    <property type="evidence" value="ECO:0007669"/>
    <property type="project" value="UniProtKB-EC"/>
</dbReference>
<dbReference type="InterPro" id="IPR015421">
    <property type="entry name" value="PyrdxlP-dep_Trfase_major"/>
</dbReference>
<evidence type="ECO:0000256" key="4">
    <source>
        <dbReference type="ARBA" id="ARBA00022723"/>
    </source>
</evidence>
<comment type="caution">
    <text evidence="12">The sequence shown here is derived from an EMBL/GenBank/DDBJ whole genome shotgun (WGS) entry which is preliminary data.</text>
</comment>
<dbReference type="OrthoDB" id="9808002at2"/>
<dbReference type="Pfam" id="PF00581">
    <property type="entry name" value="Rhodanese"/>
    <property type="match status" value="1"/>
</dbReference>
<proteinExistence type="inferred from homology"/>
<dbReference type="InterPro" id="IPR020578">
    <property type="entry name" value="Aminotrans_V_PyrdxlP_BS"/>
</dbReference>
<keyword evidence="13" id="KW-1185">Reference proteome</keyword>
<comment type="catalytic activity">
    <reaction evidence="8">
        <text>(sulfur carrier)-H + L-cysteine = (sulfur carrier)-SH + L-alanine</text>
        <dbReference type="Rhea" id="RHEA:43892"/>
        <dbReference type="Rhea" id="RHEA-COMP:14737"/>
        <dbReference type="Rhea" id="RHEA-COMP:14739"/>
        <dbReference type="ChEBI" id="CHEBI:29917"/>
        <dbReference type="ChEBI" id="CHEBI:35235"/>
        <dbReference type="ChEBI" id="CHEBI:57972"/>
        <dbReference type="ChEBI" id="CHEBI:64428"/>
        <dbReference type="EC" id="2.8.1.7"/>
    </reaction>
</comment>
<reference evidence="12 13" key="1">
    <citation type="submission" date="2018-09" db="EMBL/GenBank/DDBJ databases">
        <authorList>
            <person name="Zhu H."/>
        </authorList>
    </citation>
    <scope>NUCLEOTIDE SEQUENCE [LARGE SCALE GENOMIC DNA]</scope>
    <source>
        <strain evidence="12 13">K2R10-39</strain>
    </source>
</reference>
<dbReference type="CDD" id="cd00158">
    <property type="entry name" value="RHOD"/>
    <property type="match status" value="1"/>
</dbReference>
<evidence type="ECO:0000256" key="9">
    <source>
        <dbReference type="RuleBase" id="RU004504"/>
    </source>
</evidence>
<evidence type="ECO:0000256" key="8">
    <source>
        <dbReference type="ARBA" id="ARBA00050776"/>
    </source>
</evidence>
<comment type="cofactor">
    <cofactor evidence="1 9">
        <name>pyridoxal 5'-phosphate</name>
        <dbReference type="ChEBI" id="CHEBI:597326"/>
    </cofactor>
</comment>
<evidence type="ECO:0000256" key="5">
    <source>
        <dbReference type="ARBA" id="ARBA00022898"/>
    </source>
</evidence>
<evidence type="ECO:0000313" key="13">
    <source>
        <dbReference type="Proteomes" id="UP000285190"/>
    </source>
</evidence>
<dbReference type="Gene3D" id="3.40.640.10">
    <property type="entry name" value="Type I PLP-dependent aspartate aminotransferase-like (Major domain)"/>
    <property type="match status" value="1"/>
</dbReference>
<evidence type="ECO:0000256" key="6">
    <source>
        <dbReference type="ARBA" id="ARBA00023004"/>
    </source>
</evidence>
<dbReference type="Gene3D" id="3.40.250.10">
    <property type="entry name" value="Rhodanese-like domain"/>
    <property type="match status" value="1"/>
</dbReference>
<dbReference type="GO" id="GO:0046872">
    <property type="term" value="F:metal ion binding"/>
    <property type="evidence" value="ECO:0007669"/>
    <property type="project" value="UniProtKB-KW"/>
</dbReference>
<evidence type="ECO:0000256" key="2">
    <source>
        <dbReference type="ARBA" id="ARBA00006490"/>
    </source>
</evidence>
<evidence type="ECO:0000256" key="3">
    <source>
        <dbReference type="ARBA" id="ARBA00012239"/>
    </source>
</evidence>
<evidence type="ECO:0000313" key="12">
    <source>
        <dbReference type="EMBL" id="RJF96830.1"/>
    </source>
</evidence>
<dbReference type="InterPro" id="IPR000192">
    <property type="entry name" value="Aminotrans_V_dom"/>
</dbReference>
<dbReference type="GO" id="GO:0008483">
    <property type="term" value="F:transaminase activity"/>
    <property type="evidence" value="ECO:0007669"/>
    <property type="project" value="UniProtKB-KW"/>
</dbReference>
<feature type="region of interest" description="Disordered" evidence="10">
    <location>
        <begin position="601"/>
        <end position="643"/>
    </location>
</feature>
<dbReference type="Gene3D" id="3.90.1150.10">
    <property type="entry name" value="Aspartate Aminotransferase, domain 1"/>
    <property type="match status" value="1"/>
</dbReference>
<dbReference type="SUPFAM" id="SSF56281">
    <property type="entry name" value="Metallo-hydrolase/oxidoreductase"/>
    <property type="match status" value="1"/>
</dbReference>
<dbReference type="PROSITE" id="PS00595">
    <property type="entry name" value="AA_TRANSFER_CLASS_5"/>
    <property type="match status" value="1"/>
</dbReference>
<dbReference type="RefSeq" id="WP_119742967.1">
    <property type="nucleotide sequence ID" value="NZ_QYUN01000003.1"/>
</dbReference>
<evidence type="ECO:0000256" key="7">
    <source>
        <dbReference type="ARBA" id="ARBA00023014"/>
    </source>
</evidence>
<dbReference type="PANTHER" id="PTHR11601:SF34">
    <property type="entry name" value="CYSTEINE DESULFURASE"/>
    <property type="match status" value="1"/>
</dbReference>